<feature type="transmembrane region" description="Helical" evidence="9">
    <location>
        <begin position="368"/>
        <end position="391"/>
    </location>
</feature>
<evidence type="ECO:0000256" key="8">
    <source>
        <dbReference type="PROSITE-ProRule" id="PRU00703"/>
    </source>
</evidence>
<comment type="subcellular location">
    <subcellularLocation>
        <location evidence="1">Membrane</location>
        <topology evidence="1">Multi-pass membrane protein</topology>
    </subcellularLocation>
</comment>
<keyword evidence="8" id="KW-0129">CBS domain</keyword>
<dbReference type="SMART" id="SM00116">
    <property type="entry name" value="CBS"/>
    <property type="match status" value="2"/>
</dbReference>
<dbReference type="Pfam" id="PF01769">
    <property type="entry name" value="MgtE"/>
    <property type="match status" value="1"/>
</dbReference>
<keyword evidence="7 9" id="KW-0472">Membrane</keyword>
<reference evidence="11 12" key="1">
    <citation type="submission" date="2018-01" db="EMBL/GenBank/DDBJ databases">
        <title>The draft genome sequence of Halioglobus lutimaris HF004.</title>
        <authorList>
            <person name="Du Z.-J."/>
            <person name="Shi M.-J."/>
        </authorList>
    </citation>
    <scope>NUCLEOTIDE SEQUENCE [LARGE SCALE GENOMIC DNA]</scope>
    <source>
        <strain evidence="11 12">HF004</strain>
    </source>
</reference>
<feature type="transmembrane region" description="Helical" evidence="9">
    <location>
        <begin position="225"/>
        <end position="243"/>
    </location>
</feature>
<keyword evidence="4 9" id="KW-0812">Transmembrane</keyword>
<comment type="caution">
    <text evidence="11">The sequence shown here is derived from an EMBL/GenBank/DDBJ whole genome shotgun (WGS) entry which is preliminary data.</text>
</comment>
<evidence type="ECO:0000259" key="10">
    <source>
        <dbReference type="PROSITE" id="PS51371"/>
    </source>
</evidence>
<dbReference type="InterPro" id="IPR046342">
    <property type="entry name" value="CBS_dom_sf"/>
</dbReference>
<evidence type="ECO:0000256" key="1">
    <source>
        <dbReference type="ARBA" id="ARBA00004141"/>
    </source>
</evidence>
<evidence type="ECO:0000256" key="5">
    <source>
        <dbReference type="ARBA" id="ARBA00022842"/>
    </source>
</evidence>
<dbReference type="InterPro" id="IPR036739">
    <property type="entry name" value="SLC41_membr_dom_sf"/>
</dbReference>
<evidence type="ECO:0000256" key="9">
    <source>
        <dbReference type="SAM" id="Phobius"/>
    </source>
</evidence>
<evidence type="ECO:0000256" key="6">
    <source>
        <dbReference type="ARBA" id="ARBA00022989"/>
    </source>
</evidence>
<feature type="domain" description="CBS" evidence="10">
    <location>
        <begin position="141"/>
        <end position="198"/>
    </location>
</feature>
<dbReference type="RefSeq" id="WP_076000884.1">
    <property type="nucleotide sequence ID" value="NZ_PKUS01000007.1"/>
</dbReference>
<comment type="similarity">
    <text evidence="2">Belongs to the SLC41A transporter family.</text>
</comment>
<protein>
    <submittedName>
        <fullName evidence="11">Magnesium transporter</fullName>
    </submittedName>
</protein>
<dbReference type="GO" id="GO:0008324">
    <property type="term" value="F:monoatomic cation transmembrane transporter activity"/>
    <property type="evidence" value="ECO:0007669"/>
    <property type="project" value="InterPro"/>
</dbReference>
<dbReference type="Proteomes" id="UP000235005">
    <property type="component" value="Unassembled WGS sequence"/>
</dbReference>
<feature type="domain" description="CBS" evidence="10">
    <location>
        <begin position="78"/>
        <end position="139"/>
    </location>
</feature>
<dbReference type="InterPro" id="IPR000644">
    <property type="entry name" value="CBS_dom"/>
</dbReference>
<evidence type="ECO:0000256" key="2">
    <source>
        <dbReference type="ARBA" id="ARBA00009749"/>
    </source>
</evidence>
<keyword evidence="6 9" id="KW-1133">Transmembrane helix</keyword>
<name>A0A2N5X4B9_9GAMM</name>
<accession>A0A2N5X4B9</accession>
<dbReference type="InterPro" id="IPR006667">
    <property type="entry name" value="SLC41_membr_dom"/>
</dbReference>
<evidence type="ECO:0000256" key="3">
    <source>
        <dbReference type="ARBA" id="ARBA00022448"/>
    </source>
</evidence>
<evidence type="ECO:0000313" key="12">
    <source>
        <dbReference type="Proteomes" id="UP000235005"/>
    </source>
</evidence>
<keyword evidence="5" id="KW-0460">Magnesium</keyword>
<dbReference type="SUPFAM" id="SSF161093">
    <property type="entry name" value="MgtE membrane domain-like"/>
    <property type="match status" value="1"/>
</dbReference>
<dbReference type="OrthoDB" id="9790355at2"/>
<evidence type="ECO:0000256" key="7">
    <source>
        <dbReference type="ARBA" id="ARBA00023136"/>
    </source>
</evidence>
<dbReference type="Gene3D" id="3.10.580.10">
    <property type="entry name" value="CBS-domain"/>
    <property type="match status" value="1"/>
</dbReference>
<dbReference type="PANTHER" id="PTHR41394:SF5">
    <property type="entry name" value="SLC41A_MGTE INTEGRAL MEMBRANE DOMAIN-CONTAINING PROTEIN"/>
    <property type="match status" value="1"/>
</dbReference>
<organism evidence="11 12">
    <name type="scientific">Pseudohalioglobus lutimaris</name>
    <dbReference type="NCBI Taxonomy" id="1737061"/>
    <lineage>
        <taxon>Bacteria</taxon>
        <taxon>Pseudomonadati</taxon>
        <taxon>Pseudomonadota</taxon>
        <taxon>Gammaproteobacteria</taxon>
        <taxon>Cellvibrionales</taxon>
        <taxon>Halieaceae</taxon>
        <taxon>Pseudohalioglobus</taxon>
    </lineage>
</organism>
<dbReference type="PROSITE" id="PS51371">
    <property type="entry name" value="CBS"/>
    <property type="match status" value="2"/>
</dbReference>
<keyword evidence="12" id="KW-1185">Reference proteome</keyword>
<dbReference type="EMBL" id="PKUS01000007">
    <property type="protein sequence ID" value="PLW69323.1"/>
    <property type="molecule type" value="Genomic_DNA"/>
</dbReference>
<dbReference type="SUPFAM" id="SSF54631">
    <property type="entry name" value="CBS-domain pair"/>
    <property type="match status" value="1"/>
</dbReference>
<dbReference type="Pfam" id="PF00571">
    <property type="entry name" value="CBS"/>
    <property type="match status" value="2"/>
</dbReference>
<evidence type="ECO:0000313" key="11">
    <source>
        <dbReference type="EMBL" id="PLW69323.1"/>
    </source>
</evidence>
<dbReference type="AlphaFoldDB" id="A0A2N5X4B9"/>
<sequence>MSREGVGPLVESVQELNPVDAASLLGTQPHEAIREVLSALPDAQALSIASHLPGSISPEGADTVALVSELDVHVGEIMSPPIGTVSPDTTVAGAIDNLVHRKSVTEVTYFYVVTQSGVLQGTVTLRDLLLSKPGQVLSEIMTVDPFSFSPETPLSEAVQAALGKRYRLYPVTDEEGVLQGIVYGWQLFESVAGEINAQTGTLVGLDKEERISTPFLQSFRMRHPWLQVNLLTAFAAAFVVGAFENTIAQIVALAVFLPVLAGQSGNTGCQALAITLRGITLGELGDYPVRKLVFKELALGAMNGFIVGLVAAAAMWIYAASDGTEAPALLALVILVAMTGACMCSGLFGVMVPLTLQRWGADPAMASSIFLTTMTDIVGMGLMLALATAIVL</sequence>
<feature type="transmembrane region" description="Helical" evidence="9">
    <location>
        <begin position="297"/>
        <end position="318"/>
    </location>
</feature>
<dbReference type="PANTHER" id="PTHR41394">
    <property type="entry name" value="MAGNESIUM TRANSPORTER MGTE"/>
    <property type="match status" value="1"/>
</dbReference>
<evidence type="ECO:0000256" key="4">
    <source>
        <dbReference type="ARBA" id="ARBA00022692"/>
    </source>
</evidence>
<gene>
    <name evidence="11" type="ORF">C0039_07250</name>
</gene>
<dbReference type="Gene3D" id="1.10.357.20">
    <property type="entry name" value="SLC41 divalent cation transporters, integral membrane domain"/>
    <property type="match status" value="1"/>
</dbReference>
<proteinExistence type="inferred from homology"/>
<dbReference type="GO" id="GO:0016020">
    <property type="term" value="C:membrane"/>
    <property type="evidence" value="ECO:0007669"/>
    <property type="project" value="UniProtKB-SubCell"/>
</dbReference>
<feature type="transmembrane region" description="Helical" evidence="9">
    <location>
        <begin position="330"/>
        <end position="356"/>
    </location>
</feature>
<keyword evidence="3" id="KW-0813">Transport</keyword>